<feature type="region of interest" description="Disordered" evidence="5">
    <location>
        <begin position="242"/>
        <end position="265"/>
    </location>
</feature>
<protein>
    <submittedName>
        <fullName evidence="9">Uncharacterized protein</fullName>
    </submittedName>
</protein>
<feature type="transmembrane region" description="Helical" evidence="6">
    <location>
        <begin position="442"/>
        <end position="466"/>
    </location>
</feature>
<gene>
    <name evidence="9" type="ORF">H696_04977</name>
</gene>
<dbReference type="InterPro" id="IPR036259">
    <property type="entry name" value="MFS_trans_sf"/>
</dbReference>
<dbReference type="OrthoDB" id="410267at2759"/>
<dbReference type="eggNOG" id="ENOG502RWDV">
    <property type="taxonomic scope" value="Eukaryota"/>
</dbReference>
<dbReference type="OMA" id="WGLICTG"/>
<dbReference type="Proteomes" id="UP000030693">
    <property type="component" value="Unassembled WGS sequence"/>
</dbReference>
<feature type="transmembrane region" description="Helical" evidence="6">
    <location>
        <begin position="478"/>
        <end position="498"/>
    </location>
</feature>
<evidence type="ECO:0000256" key="4">
    <source>
        <dbReference type="ARBA" id="ARBA00023136"/>
    </source>
</evidence>
<evidence type="ECO:0000259" key="7">
    <source>
        <dbReference type="Pfam" id="PF06813"/>
    </source>
</evidence>
<dbReference type="EMBL" id="KB932208">
    <property type="protein sequence ID" value="KCV68689.1"/>
    <property type="molecule type" value="Genomic_DNA"/>
</dbReference>
<keyword evidence="4 6" id="KW-0472">Membrane</keyword>
<accession>A0A058Z316</accession>
<dbReference type="Pfam" id="PF06813">
    <property type="entry name" value="Nodulin-like"/>
    <property type="match status" value="1"/>
</dbReference>
<comment type="subcellular location">
    <subcellularLocation>
        <location evidence="1">Membrane</location>
        <topology evidence="1">Multi-pass membrane protein</topology>
    </subcellularLocation>
</comment>
<evidence type="ECO:0000256" key="2">
    <source>
        <dbReference type="ARBA" id="ARBA00022692"/>
    </source>
</evidence>
<dbReference type="GeneID" id="20529702"/>
<reference evidence="9" key="1">
    <citation type="submission" date="2013-04" db="EMBL/GenBank/DDBJ databases">
        <title>The Genome Sequence of Fonticula alba ATCC 38817.</title>
        <authorList>
            <consortium name="The Broad Institute Genomics Platform"/>
            <person name="Russ C."/>
            <person name="Cuomo C."/>
            <person name="Burger G."/>
            <person name="Gray M.W."/>
            <person name="Holland P.W.H."/>
            <person name="King N."/>
            <person name="Lang F.B.F."/>
            <person name="Roger A.J."/>
            <person name="Ruiz-Trillo I."/>
            <person name="Brown M."/>
            <person name="Walker B."/>
            <person name="Young S."/>
            <person name="Zeng Q."/>
            <person name="Gargeya S."/>
            <person name="Fitzgerald M."/>
            <person name="Haas B."/>
            <person name="Abouelleil A."/>
            <person name="Allen A.W."/>
            <person name="Alvarado L."/>
            <person name="Arachchi H.M."/>
            <person name="Berlin A.M."/>
            <person name="Chapman S.B."/>
            <person name="Gainer-Dewar J."/>
            <person name="Goldberg J."/>
            <person name="Griggs A."/>
            <person name="Gujja S."/>
            <person name="Hansen M."/>
            <person name="Howarth C."/>
            <person name="Imamovic A."/>
            <person name="Ireland A."/>
            <person name="Larimer J."/>
            <person name="McCowan C."/>
            <person name="Murphy C."/>
            <person name="Pearson M."/>
            <person name="Poon T.W."/>
            <person name="Priest M."/>
            <person name="Roberts A."/>
            <person name="Saif S."/>
            <person name="Shea T."/>
            <person name="Sisk P."/>
            <person name="Sykes S."/>
            <person name="Wortman J."/>
            <person name="Nusbaum C."/>
            <person name="Birren B."/>
        </authorList>
    </citation>
    <scope>NUCLEOTIDE SEQUENCE [LARGE SCALE GENOMIC DNA]</scope>
    <source>
        <strain evidence="9">ATCC 38817</strain>
    </source>
</reference>
<evidence type="ECO:0000256" key="5">
    <source>
        <dbReference type="SAM" id="MobiDB-lite"/>
    </source>
</evidence>
<dbReference type="AlphaFoldDB" id="A0A058Z316"/>
<dbReference type="Gene3D" id="1.20.1250.20">
    <property type="entry name" value="MFS general substrate transporter like domains"/>
    <property type="match status" value="2"/>
</dbReference>
<feature type="compositionally biased region" description="Acidic residues" evidence="5">
    <location>
        <begin position="249"/>
        <end position="259"/>
    </location>
</feature>
<feature type="domain" description="Nodulin-like" evidence="7">
    <location>
        <begin position="16"/>
        <end position="164"/>
    </location>
</feature>
<feature type="transmembrane region" description="Helical" evidence="6">
    <location>
        <begin position="518"/>
        <end position="537"/>
    </location>
</feature>
<dbReference type="PANTHER" id="PTHR21576:SF158">
    <property type="entry name" value="RIBOSOMAL RNA-PROCESSING PROTEIN 12-LIKE CONSERVED DOMAIN-CONTAINING PROTEIN"/>
    <property type="match status" value="1"/>
</dbReference>
<dbReference type="SUPFAM" id="SSF103473">
    <property type="entry name" value="MFS general substrate transporter"/>
    <property type="match status" value="1"/>
</dbReference>
<dbReference type="GO" id="GO:0016020">
    <property type="term" value="C:membrane"/>
    <property type="evidence" value="ECO:0007669"/>
    <property type="project" value="UniProtKB-SubCell"/>
</dbReference>
<dbReference type="STRING" id="691883.A0A058Z316"/>
<evidence type="ECO:0000259" key="8">
    <source>
        <dbReference type="Pfam" id="PF23262"/>
    </source>
</evidence>
<feature type="transmembrane region" description="Helical" evidence="6">
    <location>
        <begin position="76"/>
        <end position="95"/>
    </location>
</feature>
<dbReference type="Pfam" id="PF23262">
    <property type="entry name" value="NFD4_C"/>
    <property type="match status" value="1"/>
</dbReference>
<feature type="transmembrane region" description="Helical" evidence="6">
    <location>
        <begin position="185"/>
        <end position="207"/>
    </location>
</feature>
<feature type="transmembrane region" description="Helical" evidence="6">
    <location>
        <begin position="101"/>
        <end position="126"/>
    </location>
</feature>
<sequence length="557" mass="57539">MVSPAFWRYSGMALGVLAALSAGTSYVFPAYYTDIQQSLGYSDTEMAVISGVGNNGLYLAGVPLGMLIASFGPKPAALLAAGFVGMGYLMMSHSMEGTFGSVSFLLFTFFFAIVGVGSASLNLATLTTNTRNLPAHHTGLVTGATAALFGLSSLVFTQILTHLFAQPVLTPPPGWLPALGDSGGTPGFLQFCAFWVLGIGVAGGILFKFVGPPGSSNPLAGGISPSPGLAAGTGGSLLLLDDGSSGDLTDNEGDGDDEASLTGGGRAESAPLLVSHMLSSPEPEPDYLYCESSPSTTATIRSEGHASAMLKESRAAHFDSYCWTDQGGLRLGSLLQTVDFWLLFAIMCGAAGASLMYSTSMGRIIKLLVPDDSQRSGDLTHLNVSLHSAASCLGRLGSGILQDVLRTRHGVPRRRTLLLGPGLVLIEQATMLLLVPRMGPDWLALSTVVGGLGFGCLFAAVPAACCELFGQRRYAANWSAVCIGTAIGAQALSLVFGAVVDAGNNAGCSGFSCFRDAYLASAVCSALAFGLALWLFARRAHPDRAPASCTTEELGLL</sequence>
<name>A0A058Z316_FONAL</name>
<dbReference type="InterPro" id="IPR056555">
    <property type="entry name" value="NFD4_C"/>
</dbReference>
<feature type="transmembrane region" description="Helical" evidence="6">
    <location>
        <begin position="48"/>
        <end position="69"/>
    </location>
</feature>
<dbReference type="InterPro" id="IPR010658">
    <property type="entry name" value="Nodulin-like"/>
</dbReference>
<feature type="domain" description="NFD4 C-terminal" evidence="8">
    <location>
        <begin position="334"/>
        <end position="539"/>
    </location>
</feature>
<feature type="transmembrane region" description="Helical" evidence="6">
    <location>
        <begin position="340"/>
        <end position="358"/>
    </location>
</feature>
<evidence type="ECO:0000313" key="10">
    <source>
        <dbReference type="Proteomes" id="UP000030693"/>
    </source>
</evidence>
<evidence type="ECO:0000256" key="3">
    <source>
        <dbReference type="ARBA" id="ARBA00022989"/>
    </source>
</evidence>
<keyword evidence="3 6" id="KW-1133">Transmembrane helix</keyword>
<organism evidence="9">
    <name type="scientific">Fonticula alba</name>
    <name type="common">Slime mold</name>
    <dbReference type="NCBI Taxonomy" id="691883"/>
    <lineage>
        <taxon>Eukaryota</taxon>
        <taxon>Rotosphaerida</taxon>
        <taxon>Fonticulaceae</taxon>
        <taxon>Fonticula</taxon>
    </lineage>
</organism>
<keyword evidence="10" id="KW-1185">Reference proteome</keyword>
<evidence type="ECO:0000313" key="9">
    <source>
        <dbReference type="EMBL" id="KCV68689.1"/>
    </source>
</evidence>
<keyword evidence="2 6" id="KW-0812">Transmembrane</keyword>
<proteinExistence type="predicted"/>
<dbReference type="RefSeq" id="XP_009497121.1">
    <property type="nucleotide sequence ID" value="XM_009498846.1"/>
</dbReference>
<evidence type="ECO:0000256" key="6">
    <source>
        <dbReference type="SAM" id="Phobius"/>
    </source>
</evidence>
<dbReference type="PANTHER" id="PTHR21576">
    <property type="entry name" value="UNCHARACTERIZED NODULIN-LIKE PROTEIN"/>
    <property type="match status" value="1"/>
</dbReference>
<evidence type="ECO:0000256" key="1">
    <source>
        <dbReference type="ARBA" id="ARBA00004141"/>
    </source>
</evidence>
<feature type="transmembrane region" description="Helical" evidence="6">
    <location>
        <begin position="138"/>
        <end position="165"/>
    </location>
</feature>